<dbReference type="GO" id="GO:0072380">
    <property type="term" value="C:TRC complex"/>
    <property type="evidence" value="ECO:0007669"/>
    <property type="project" value="TreeGrafter"/>
</dbReference>
<reference evidence="4 5" key="1">
    <citation type="journal article" date="2019" name="Sci. Rep.">
        <title>Orb-weaving spider Araneus ventricosus genome elucidates the spidroin gene catalogue.</title>
        <authorList>
            <person name="Kono N."/>
            <person name="Nakamura H."/>
            <person name="Ohtoshi R."/>
            <person name="Moran D.A.P."/>
            <person name="Shinohara A."/>
            <person name="Yoshida Y."/>
            <person name="Fujiwara M."/>
            <person name="Mori M."/>
            <person name="Tomita M."/>
            <person name="Arakawa K."/>
        </authorList>
    </citation>
    <scope>NUCLEOTIDE SEQUENCE [LARGE SCALE GENOMIC DNA]</scope>
</reference>
<comment type="caution">
    <text evidence="4">The sequence shown here is derived from an EMBL/GenBank/DDBJ whole genome shotgun (WGS) entry which is preliminary data.</text>
</comment>
<dbReference type="OrthoDB" id="2335338at2759"/>
<dbReference type="GO" id="GO:0060090">
    <property type="term" value="F:molecular adaptor activity"/>
    <property type="evidence" value="ECO:0007669"/>
    <property type="project" value="TreeGrafter"/>
</dbReference>
<dbReference type="GO" id="GO:0006620">
    <property type="term" value="P:post-translational protein targeting to endoplasmic reticulum membrane"/>
    <property type="evidence" value="ECO:0007669"/>
    <property type="project" value="TreeGrafter"/>
</dbReference>
<dbReference type="Gene3D" id="1.20.5.420">
    <property type="entry name" value="Immunoglobulin FC, subunit C"/>
    <property type="match status" value="1"/>
</dbReference>
<dbReference type="PROSITE" id="PS50293">
    <property type="entry name" value="TPR_REGION"/>
    <property type="match status" value="1"/>
</dbReference>
<dbReference type="InterPro" id="IPR019734">
    <property type="entry name" value="TPR_rpt"/>
</dbReference>
<dbReference type="AlphaFoldDB" id="A0A4Y2JDP9"/>
<dbReference type="SMART" id="SM00028">
    <property type="entry name" value="TPR"/>
    <property type="match status" value="3"/>
</dbReference>
<dbReference type="Gene3D" id="1.25.40.10">
    <property type="entry name" value="Tetratricopeptide repeat domain"/>
    <property type="match status" value="1"/>
</dbReference>
<evidence type="ECO:0000256" key="1">
    <source>
        <dbReference type="ARBA" id="ARBA00022737"/>
    </source>
</evidence>
<evidence type="ECO:0000313" key="4">
    <source>
        <dbReference type="EMBL" id="GBM88423.1"/>
    </source>
</evidence>
<feature type="repeat" description="TPR" evidence="3">
    <location>
        <begin position="120"/>
        <end position="153"/>
    </location>
</feature>
<dbReference type="SUPFAM" id="SSF48452">
    <property type="entry name" value="TPR-like"/>
    <property type="match status" value="1"/>
</dbReference>
<organism evidence="4 5">
    <name type="scientific">Araneus ventricosus</name>
    <name type="common">Orbweaver spider</name>
    <name type="synonym">Epeira ventricosa</name>
    <dbReference type="NCBI Taxonomy" id="182803"/>
    <lineage>
        <taxon>Eukaryota</taxon>
        <taxon>Metazoa</taxon>
        <taxon>Ecdysozoa</taxon>
        <taxon>Arthropoda</taxon>
        <taxon>Chelicerata</taxon>
        <taxon>Arachnida</taxon>
        <taxon>Araneae</taxon>
        <taxon>Araneomorphae</taxon>
        <taxon>Entelegynae</taxon>
        <taxon>Araneoidea</taxon>
        <taxon>Araneidae</taxon>
        <taxon>Araneus</taxon>
    </lineage>
</organism>
<keyword evidence="2 3" id="KW-0802">TPR repeat</keyword>
<keyword evidence="5" id="KW-1185">Reference proteome</keyword>
<dbReference type="EMBL" id="BGPR01003460">
    <property type="protein sequence ID" value="GBM88423.1"/>
    <property type="molecule type" value="Genomic_DNA"/>
</dbReference>
<dbReference type="PANTHER" id="PTHR45831:SF2">
    <property type="entry name" value="LD24721P"/>
    <property type="match status" value="1"/>
</dbReference>
<dbReference type="PANTHER" id="PTHR45831">
    <property type="entry name" value="LD24721P"/>
    <property type="match status" value="1"/>
</dbReference>
<gene>
    <name evidence="4" type="primary">Sgta</name>
    <name evidence="4" type="ORF">AVEN_93698_1</name>
</gene>
<evidence type="ECO:0000313" key="5">
    <source>
        <dbReference type="Proteomes" id="UP000499080"/>
    </source>
</evidence>
<dbReference type="InterPro" id="IPR011990">
    <property type="entry name" value="TPR-like_helical_dom_sf"/>
</dbReference>
<feature type="repeat" description="TPR" evidence="3">
    <location>
        <begin position="154"/>
        <end position="187"/>
    </location>
</feature>
<protein>
    <submittedName>
        <fullName evidence="4">Small glutamine-rich tetratricopeptide repeat-containing protein alpha</fullName>
    </submittedName>
</protein>
<evidence type="ECO:0000256" key="2">
    <source>
        <dbReference type="ARBA" id="ARBA00022803"/>
    </source>
</evidence>
<dbReference type="Proteomes" id="UP000499080">
    <property type="component" value="Unassembled WGS sequence"/>
</dbReference>
<sequence length="259" mass="29401">MACMRSKHDSENAKNLAIAIADFLSSQSAYKFDSSFTRNLRVAVNCLERVYSIHLKDYSRVRQFPSLPEIFHRASHPVPIKYQLNAEKCKAQGNVLVQQGKHSMAEIEFTKAICLNERNPVYYCNRADTRIKQGQYQKAVADCHRAFNLDPQYAKAYARLGQAYFMMNHPAKAARCYKKALKIEPHNETYVRALSHITQPTNLCGFEIFNPFQRLKRNIADLASSIAPLRSVSGCSYRPLANDSPHPSSTILSFSESTD</sequence>
<dbReference type="PROSITE" id="PS50005">
    <property type="entry name" value="TPR"/>
    <property type="match status" value="2"/>
</dbReference>
<accession>A0A4Y2JDP9</accession>
<dbReference type="GO" id="GO:0016020">
    <property type="term" value="C:membrane"/>
    <property type="evidence" value="ECO:0007669"/>
    <property type="project" value="TreeGrafter"/>
</dbReference>
<name>A0A4Y2JDP9_ARAVE</name>
<evidence type="ECO:0000256" key="3">
    <source>
        <dbReference type="PROSITE-ProRule" id="PRU00339"/>
    </source>
</evidence>
<keyword evidence="1" id="KW-0677">Repeat</keyword>
<dbReference type="InterPro" id="IPR047150">
    <property type="entry name" value="SGT"/>
</dbReference>
<proteinExistence type="predicted"/>
<dbReference type="Pfam" id="PF14559">
    <property type="entry name" value="TPR_19"/>
    <property type="match status" value="1"/>
</dbReference>